<dbReference type="GO" id="GO:1990904">
    <property type="term" value="C:ribonucleoprotein complex"/>
    <property type="evidence" value="ECO:0007669"/>
    <property type="project" value="UniProtKB-KW"/>
</dbReference>
<comment type="caution">
    <text evidence="4">The sequence shown here is derived from an EMBL/GenBank/DDBJ whole genome shotgun (WGS) entry which is preliminary data.</text>
</comment>
<protein>
    <submittedName>
        <fullName evidence="4">Mitochondrial 28S ribosomal protein S11</fullName>
    </submittedName>
</protein>
<proteinExistence type="inferred from homology"/>
<keyword evidence="2 4" id="KW-0689">Ribosomal protein</keyword>
<dbReference type="RefSeq" id="XP_013238597.1">
    <property type="nucleotide sequence ID" value="XM_013383143.1"/>
</dbReference>
<dbReference type="OrthoDB" id="1654884at2759"/>
<dbReference type="HAMAP" id="MF_01310">
    <property type="entry name" value="Ribosomal_uS11"/>
    <property type="match status" value="1"/>
</dbReference>
<keyword evidence="5" id="KW-1185">Reference proteome</keyword>
<dbReference type="GO" id="GO:0005840">
    <property type="term" value="C:ribosome"/>
    <property type="evidence" value="ECO:0007669"/>
    <property type="project" value="UniProtKB-KW"/>
</dbReference>
<name>A0A098VT60_9MICR</name>
<dbReference type="AlphaFoldDB" id="A0A098VT60"/>
<keyword evidence="3" id="KW-0687">Ribonucleoprotein</keyword>
<dbReference type="GO" id="GO:0006412">
    <property type="term" value="P:translation"/>
    <property type="evidence" value="ECO:0007669"/>
    <property type="project" value="InterPro"/>
</dbReference>
<dbReference type="InterPro" id="IPR036967">
    <property type="entry name" value="Ribosomal_uS11_sf"/>
</dbReference>
<dbReference type="VEuPathDB" id="MicrosporidiaDB:DI09_1p200"/>
<accession>A0A098VT60</accession>
<sequence length="194" mass="21581">MWGLPLLCTFSTNSKKGPILKKIYSSFFPLPSDPWLKVTGVNGRPETLFGSMYNNDDKSSLMKSHFGSPQWMGSASTILTDLAPKLLIKCTLNNIFLELSGEKGRPIWAISAGCLGFKNAQKTTNKTALAMMDALWLKLSQLSISKIRVDFRGVNPARQILLSQLRRPGLEIAEIMDTTPKPFNGPRPKKARRI</sequence>
<evidence type="ECO:0000256" key="2">
    <source>
        <dbReference type="ARBA" id="ARBA00022980"/>
    </source>
</evidence>
<evidence type="ECO:0000313" key="5">
    <source>
        <dbReference type="Proteomes" id="UP000029725"/>
    </source>
</evidence>
<dbReference type="PANTHER" id="PTHR11759">
    <property type="entry name" value="40S RIBOSOMAL PROTEIN S14/30S RIBOSOMAL PROTEIN S11"/>
    <property type="match status" value="1"/>
</dbReference>
<dbReference type="EMBL" id="JMKJ01000111">
    <property type="protein sequence ID" value="KGG52170.1"/>
    <property type="molecule type" value="Genomic_DNA"/>
</dbReference>
<organism evidence="4 5">
    <name type="scientific">Mitosporidium daphniae</name>
    <dbReference type="NCBI Taxonomy" id="1485682"/>
    <lineage>
        <taxon>Eukaryota</taxon>
        <taxon>Fungi</taxon>
        <taxon>Fungi incertae sedis</taxon>
        <taxon>Microsporidia</taxon>
        <taxon>Mitosporidium</taxon>
    </lineage>
</organism>
<evidence type="ECO:0000313" key="4">
    <source>
        <dbReference type="EMBL" id="KGG52170.1"/>
    </source>
</evidence>
<comment type="similarity">
    <text evidence="1">Belongs to the universal ribosomal protein uS11 family.</text>
</comment>
<dbReference type="InterPro" id="IPR001971">
    <property type="entry name" value="Ribosomal_uS11"/>
</dbReference>
<dbReference type="GeneID" id="25258908"/>
<dbReference type="HOGENOM" id="CLU_1402763_0_0_1"/>
<reference evidence="4 5" key="1">
    <citation type="submission" date="2014-04" db="EMBL/GenBank/DDBJ databases">
        <title>A new species of microsporidia sheds light on the evolution of extreme parasitism.</title>
        <authorList>
            <person name="Haag K.L."/>
            <person name="James T.Y."/>
            <person name="Larsson R."/>
            <person name="Schaer T.M."/>
            <person name="Refardt D."/>
            <person name="Pombert J.-F."/>
            <person name="Ebert D."/>
        </authorList>
    </citation>
    <scope>NUCLEOTIDE SEQUENCE [LARGE SCALE GENOMIC DNA]</scope>
    <source>
        <strain evidence="4 5">UGP3</strain>
        <tissue evidence="4">Spores</tissue>
    </source>
</reference>
<gene>
    <name evidence="4" type="ORF">DI09_1p200</name>
</gene>
<dbReference type="GO" id="GO:0003735">
    <property type="term" value="F:structural constituent of ribosome"/>
    <property type="evidence" value="ECO:0007669"/>
    <property type="project" value="InterPro"/>
</dbReference>
<dbReference type="SUPFAM" id="SSF53137">
    <property type="entry name" value="Translational machinery components"/>
    <property type="match status" value="1"/>
</dbReference>
<dbReference type="Gene3D" id="3.30.420.80">
    <property type="entry name" value="Ribosomal protein S11"/>
    <property type="match status" value="1"/>
</dbReference>
<evidence type="ECO:0000256" key="1">
    <source>
        <dbReference type="ARBA" id="ARBA00006194"/>
    </source>
</evidence>
<evidence type="ECO:0000256" key="3">
    <source>
        <dbReference type="ARBA" id="ARBA00023274"/>
    </source>
</evidence>
<dbReference type="Proteomes" id="UP000029725">
    <property type="component" value="Unassembled WGS sequence"/>
</dbReference>
<dbReference type="Pfam" id="PF00411">
    <property type="entry name" value="Ribosomal_S11"/>
    <property type="match status" value="1"/>
</dbReference>